<gene>
    <name evidence="7" type="ORF">CALK_2198</name>
</gene>
<feature type="transmembrane region" description="Helical" evidence="6">
    <location>
        <begin position="12"/>
        <end position="36"/>
    </location>
</feature>
<dbReference type="GO" id="GO:0036376">
    <property type="term" value="P:sodium ion export across plasma membrane"/>
    <property type="evidence" value="ECO:0007669"/>
    <property type="project" value="InterPro"/>
</dbReference>
<evidence type="ECO:0000256" key="6">
    <source>
        <dbReference type="SAM" id="Phobius"/>
    </source>
</evidence>
<evidence type="ECO:0000256" key="3">
    <source>
        <dbReference type="ARBA" id="ARBA00022692"/>
    </source>
</evidence>
<keyword evidence="5 6" id="KW-0472">Membrane</keyword>
<comment type="caution">
    <text evidence="7">The sequence shown here is derived from an EMBL/GenBank/DDBJ whole genome shotgun (WGS) entry which is preliminary data.</text>
</comment>
<accession>U7D368</accession>
<protein>
    <submittedName>
        <fullName evidence="7">Oxaloacetate decarboxylase, gamma subunit</fullName>
    </submittedName>
</protein>
<keyword evidence="2" id="KW-1003">Cell membrane</keyword>
<evidence type="ECO:0000313" key="7">
    <source>
        <dbReference type="EMBL" id="ERP30949.1"/>
    </source>
</evidence>
<dbReference type="EMBL" id="ASJR01000025">
    <property type="protein sequence ID" value="ERP30949.1"/>
    <property type="molecule type" value="Genomic_DNA"/>
</dbReference>
<organism evidence="7 8">
    <name type="scientific">Chitinivibrio alkaliphilus ACht1</name>
    <dbReference type="NCBI Taxonomy" id="1313304"/>
    <lineage>
        <taxon>Bacteria</taxon>
        <taxon>Pseudomonadati</taxon>
        <taxon>Fibrobacterota</taxon>
        <taxon>Chitinivibrionia</taxon>
        <taxon>Chitinivibrionales</taxon>
        <taxon>Chitinivibrionaceae</taxon>
        <taxon>Chitinivibrio</taxon>
    </lineage>
</organism>
<keyword evidence="4 6" id="KW-1133">Transmembrane helix</keyword>
<reference evidence="7 8" key="1">
    <citation type="journal article" date="2013" name="Environ. Microbiol.">
        <title>Genome analysis of Chitinivibrio alkaliphilus gen. nov., sp. nov., a novel extremely haloalkaliphilic anaerobic chitinolytic bacterium from the candidate phylum Termite Group 3.</title>
        <authorList>
            <person name="Sorokin D.Y."/>
            <person name="Gumerov V.M."/>
            <person name="Rakitin A.L."/>
            <person name="Beletsky A.V."/>
            <person name="Damste J.S."/>
            <person name="Muyzer G."/>
            <person name="Mardanov A.V."/>
            <person name="Ravin N.V."/>
        </authorList>
    </citation>
    <scope>NUCLEOTIDE SEQUENCE [LARGE SCALE GENOMIC DNA]</scope>
    <source>
        <strain evidence="7 8">ACht1</strain>
    </source>
</reference>
<keyword evidence="8" id="KW-1185">Reference proteome</keyword>
<evidence type="ECO:0000256" key="1">
    <source>
        <dbReference type="ARBA" id="ARBA00004236"/>
    </source>
</evidence>
<proteinExistence type="predicted"/>
<dbReference type="Proteomes" id="UP000017148">
    <property type="component" value="Unassembled WGS sequence"/>
</dbReference>
<name>U7D368_9BACT</name>
<dbReference type="InterPro" id="IPR005899">
    <property type="entry name" value="Na_pump_deCOase"/>
</dbReference>
<dbReference type="AlphaFoldDB" id="U7D368"/>
<dbReference type="GO" id="GO:0015081">
    <property type="term" value="F:sodium ion transmembrane transporter activity"/>
    <property type="evidence" value="ECO:0007669"/>
    <property type="project" value="InterPro"/>
</dbReference>
<evidence type="ECO:0000313" key="8">
    <source>
        <dbReference type="Proteomes" id="UP000017148"/>
    </source>
</evidence>
<dbReference type="GO" id="GO:0005886">
    <property type="term" value="C:plasma membrane"/>
    <property type="evidence" value="ECO:0007669"/>
    <property type="project" value="UniProtKB-SubCell"/>
</dbReference>
<evidence type="ECO:0000256" key="4">
    <source>
        <dbReference type="ARBA" id="ARBA00022989"/>
    </source>
</evidence>
<keyword evidence="3 6" id="KW-0812">Transmembrane</keyword>
<evidence type="ECO:0000256" key="5">
    <source>
        <dbReference type="ARBA" id="ARBA00023136"/>
    </source>
</evidence>
<sequence>MGAEAIREGQGWLVALTGIITVFVALVVITLIISALPGILRVLARFYPEQEDAPSPAKKSSDTAQVAAAIAVAYHQKNS</sequence>
<dbReference type="STRING" id="1313304.CALK_2198"/>
<dbReference type="Pfam" id="PF04277">
    <property type="entry name" value="OAD_gamma"/>
    <property type="match status" value="1"/>
</dbReference>
<evidence type="ECO:0000256" key="2">
    <source>
        <dbReference type="ARBA" id="ARBA00022475"/>
    </source>
</evidence>
<comment type="subcellular location">
    <subcellularLocation>
        <location evidence="1">Cell membrane</location>
    </subcellularLocation>
</comment>